<proteinExistence type="predicted"/>
<comment type="caution">
    <text evidence="4">The sequence shown here is derived from an EMBL/GenBank/DDBJ whole genome shotgun (WGS) entry which is preliminary data.</text>
</comment>
<feature type="region of interest" description="Disordered" evidence="1">
    <location>
        <begin position="222"/>
        <end position="256"/>
    </location>
</feature>
<reference evidence="4 5" key="1">
    <citation type="submission" date="2017-10" db="EMBL/GenBank/DDBJ databases">
        <title>Comparative genomics in systemic dimorphic fungi from Ajellomycetaceae.</title>
        <authorList>
            <person name="Munoz J.F."/>
            <person name="Mcewen J.G."/>
            <person name="Clay O.K."/>
            <person name="Cuomo C.A."/>
        </authorList>
    </citation>
    <scope>NUCLEOTIDE SEQUENCE [LARGE SCALE GENOMIC DNA]</scope>
    <source>
        <strain evidence="4 5">UAMH130</strain>
    </source>
</reference>
<name>A0A2B7XGI8_9EURO</name>
<feature type="chain" id="PRO_5012021706" evidence="3">
    <location>
        <begin position="25"/>
        <end position="303"/>
    </location>
</feature>
<dbReference type="OrthoDB" id="4188269at2759"/>
<keyword evidence="5" id="KW-1185">Reference proteome</keyword>
<accession>A0A2B7XGI8</accession>
<dbReference type="AlphaFoldDB" id="A0A2B7XGI8"/>
<feature type="compositionally biased region" description="Basic residues" evidence="1">
    <location>
        <begin position="240"/>
        <end position="250"/>
    </location>
</feature>
<evidence type="ECO:0000256" key="3">
    <source>
        <dbReference type="SAM" id="SignalP"/>
    </source>
</evidence>
<dbReference type="Proteomes" id="UP000224080">
    <property type="component" value="Unassembled WGS sequence"/>
</dbReference>
<protein>
    <submittedName>
        <fullName evidence="4">Uncharacterized protein</fullName>
    </submittedName>
</protein>
<evidence type="ECO:0000256" key="2">
    <source>
        <dbReference type="SAM" id="Phobius"/>
    </source>
</evidence>
<evidence type="ECO:0000313" key="5">
    <source>
        <dbReference type="Proteomes" id="UP000224080"/>
    </source>
</evidence>
<dbReference type="EMBL" id="PDNC01000012">
    <property type="protein sequence ID" value="PGH07873.1"/>
    <property type="molecule type" value="Genomic_DNA"/>
</dbReference>
<keyword evidence="3" id="KW-0732">Signal</keyword>
<feature type="transmembrane region" description="Helical" evidence="2">
    <location>
        <begin position="189"/>
        <end position="210"/>
    </location>
</feature>
<keyword evidence="2" id="KW-1133">Transmembrane helix</keyword>
<gene>
    <name evidence="4" type="ORF">GX51_01583</name>
</gene>
<keyword evidence="2" id="KW-0472">Membrane</keyword>
<sequence length="303" mass="32637">MDRLRTSHLASVALLFLSHFTANASTITSTTTVIPPEVVGYFARDQDGSTTSVYGYCCPPSTTSCAFATRCKHGTIEGFSNTGSCDDCVTMSVYESFHMIPPSVSFIRCRSEWPAWTLHRHLVIPETLSTDTTVPTSLGETTNSISLKTSPGGIPVAPITPTRTHAATPSPGVFSEKSPGEKRVEAAKISGIIIGTILFIAVVILGLLLGRSKWNKSASQSSLRKLHEAEGSTGLVSAPTRRRIPRHGSQRSHASREGFIAFDNLSPCERYSPAQELPTVVEERYHQVSTSSSPISPCVSSPR</sequence>
<feature type="signal peptide" evidence="3">
    <location>
        <begin position="1"/>
        <end position="24"/>
    </location>
</feature>
<organism evidence="4 5">
    <name type="scientific">Blastomyces parvus</name>
    <dbReference type="NCBI Taxonomy" id="2060905"/>
    <lineage>
        <taxon>Eukaryota</taxon>
        <taxon>Fungi</taxon>
        <taxon>Dikarya</taxon>
        <taxon>Ascomycota</taxon>
        <taxon>Pezizomycotina</taxon>
        <taxon>Eurotiomycetes</taxon>
        <taxon>Eurotiomycetidae</taxon>
        <taxon>Onygenales</taxon>
        <taxon>Ajellomycetaceae</taxon>
        <taxon>Blastomyces</taxon>
    </lineage>
</organism>
<evidence type="ECO:0000256" key="1">
    <source>
        <dbReference type="SAM" id="MobiDB-lite"/>
    </source>
</evidence>
<keyword evidence="2" id="KW-0812">Transmembrane</keyword>
<evidence type="ECO:0000313" key="4">
    <source>
        <dbReference type="EMBL" id="PGH07873.1"/>
    </source>
</evidence>